<name>A0ABN7SQ44_OIKDI</name>
<sequence length="148" mass="16851">MDESTRVTLQKAINNGMVESFGGIVATGKEAVVIHATGGQTTEELQEPIPGELAVKVFKTTLNEFKNRQDYIANDYRFKDRFKKMNPRKIIRMWCEKELFNLKLLLKHGIPCPEPVTIKKHILFMRFIGDNGIPAPRLKDAQGCGQKY</sequence>
<keyword evidence="8" id="KW-0067">ATP-binding</keyword>
<evidence type="ECO:0000256" key="4">
    <source>
        <dbReference type="ARBA" id="ARBA00022679"/>
    </source>
</evidence>
<comment type="similarity">
    <text evidence="1">Belongs to the protein kinase superfamily. RIO-type Ser/Thr kinase family.</text>
</comment>
<keyword evidence="14" id="KW-1185">Reference proteome</keyword>
<evidence type="ECO:0000313" key="13">
    <source>
        <dbReference type="EMBL" id="CAG5105439.1"/>
    </source>
</evidence>
<reference evidence="13 14" key="1">
    <citation type="submission" date="2021-04" db="EMBL/GenBank/DDBJ databases">
        <authorList>
            <person name="Bliznina A."/>
        </authorList>
    </citation>
    <scope>NUCLEOTIDE SEQUENCE [LARGE SCALE GENOMIC DNA]</scope>
</reference>
<evidence type="ECO:0000256" key="1">
    <source>
        <dbReference type="ARBA" id="ARBA00009196"/>
    </source>
</evidence>
<dbReference type="InterPro" id="IPR011009">
    <property type="entry name" value="Kinase-like_dom_sf"/>
</dbReference>
<evidence type="ECO:0000256" key="11">
    <source>
        <dbReference type="ARBA" id="ARBA00048679"/>
    </source>
</evidence>
<dbReference type="EC" id="2.7.11.1" evidence="2"/>
<dbReference type="EMBL" id="OU015566">
    <property type="protein sequence ID" value="CAG5105439.1"/>
    <property type="molecule type" value="Genomic_DNA"/>
</dbReference>
<evidence type="ECO:0000256" key="2">
    <source>
        <dbReference type="ARBA" id="ARBA00012513"/>
    </source>
</evidence>
<dbReference type="Proteomes" id="UP001158576">
    <property type="component" value="Chromosome 1"/>
</dbReference>
<keyword evidence="7" id="KW-0418">Kinase</keyword>
<accession>A0ABN7SQ44</accession>
<dbReference type="InterPro" id="IPR051272">
    <property type="entry name" value="RIO-type_Ser/Thr_kinase"/>
</dbReference>
<keyword evidence="5" id="KW-0479">Metal-binding</keyword>
<evidence type="ECO:0000313" key="14">
    <source>
        <dbReference type="Proteomes" id="UP001158576"/>
    </source>
</evidence>
<protein>
    <recommendedName>
        <fullName evidence="2">non-specific serine/threonine protein kinase</fullName>
        <ecNumber evidence="2">2.7.11.1</ecNumber>
    </recommendedName>
</protein>
<evidence type="ECO:0000256" key="3">
    <source>
        <dbReference type="ARBA" id="ARBA00022527"/>
    </source>
</evidence>
<dbReference type="SMART" id="SM00090">
    <property type="entry name" value="RIO"/>
    <property type="match status" value="1"/>
</dbReference>
<keyword evidence="9" id="KW-0460">Magnesium</keyword>
<feature type="domain" description="RIO kinase" evidence="12">
    <location>
        <begin position="1"/>
        <end position="146"/>
    </location>
</feature>
<comment type="catalytic activity">
    <reaction evidence="11">
        <text>L-seryl-[protein] + ATP = O-phospho-L-seryl-[protein] + ADP + H(+)</text>
        <dbReference type="Rhea" id="RHEA:17989"/>
        <dbReference type="Rhea" id="RHEA-COMP:9863"/>
        <dbReference type="Rhea" id="RHEA-COMP:11604"/>
        <dbReference type="ChEBI" id="CHEBI:15378"/>
        <dbReference type="ChEBI" id="CHEBI:29999"/>
        <dbReference type="ChEBI" id="CHEBI:30616"/>
        <dbReference type="ChEBI" id="CHEBI:83421"/>
        <dbReference type="ChEBI" id="CHEBI:456216"/>
        <dbReference type="EC" id="2.7.11.1"/>
    </reaction>
</comment>
<dbReference type="InterPro" id="IPR018934">
    <property type="entry name" value="RIO_dom"/>
</dbReference>
<evidence type="ECO:0000256" key="10">
    <source>
        <dbReference type="ARBA" id="ARBA00047899"/>
    </source>
</evidence>
<dbReference type="Pfam" id="PF01163">
    <property type="entry name" value="RIO1"/>
    <property type="match status" value="1"/>
</dbReference>
<keyword evidence="6" id="KW-0547">Nucleotide-binding</keyword>
<evidence type="ECO:0000256" key="6">
    <source>
        <dbReference type="ARBA" id="ARBA00022741"/>
    </source>
</evidence>
<gene>
    <name evidence="13" type="ORF">OKIOD_LOCUS10891</name>
</gene>
<evidence type="ECO:0000256" key="9">
    <source>
        <dbReference type="ARBA" id="ARBA00022842"/>
    </source>
</evidence>
<comment type="catalytic activity">
    <reaction evidence="10">
        <text>L-threonyl-[protein] + ATP = O-phospho-L-threonyl-[protein] + ADP + H(+)</text>
        <dbReference type="Rhea" id="RHEA:46608"/>
        <dbReference type="Rhea" id="RHEA-COMP:11060"/>
        <dbReference type="Rhea" id="RHEA-COMP:11605"/>
        <dbReference type="ChEBI" id="CHEBI:15378"/>
        <dbReference type="ChEBI" id="CHEBI:30013"/>
        <dbReference type="ChEBI" id="CHEBI:30616"/>
        <dbReference type="ChEBI" id="CHEBI:61977"/>
        <dbReference type="ChEBI" id="CHEBI:456216"/>
        <dbReference type="EC" id="2.7.11.1"/>
    </reaction>
</comment>
<evidence type="ECO:0000259" key="12">
    <source>
        <dbReference type="SMART" id="SM00090"/>
    </source>
</evidence>
<keyword evidence="4" id="KW-0808">Transferase</keyword>
<dbReference type="SUPFAM" id="SSF56112">
    <property type="entry name" value="Protein kinase-like (PK-like)"/>
    <property type="match status" value="1"/>
</dbReference>
<proteinExistence type="inferred from homology"/>
<evidence type="ECO:0000256" key="5">
    <source>
        <dbReference type="ARBA" id="ARBA00022723"/>
    </source>
</evidence>
<organism evidence="13 14">
    <name type="scientific">Oikopleura dioica</name>
    <name type="common">Tunicate</name>
    <dbReference type="NCBI Taxonomy" id="34765"/>
    <lineage>
        <taxon>Eukaryota</taxon>
        <taxon>Metazoa</taxon>
        <taxon>Chordata</taxon>
        <taxon>Tunicata</taxon>
        <taxon>Appendicularia</taxon>
        <taxon>Copelata</taxon>
        <taxon>Oikopleuridae</taxon>
        <taxon>Oikopleura</taxon>
    </lineage>
</organism>
<evidence type="ECO:0000256" key="7">
    <source>
        <dbReference type="ARBA" id="ARBA00022777"/>
    </source>
</evidence>
<evidence type="ECO:0000256" key="8">
    <source>
        <dbReference type="ARBA" id="ARBA00022840"/>
    </source>
</evidence>
<dbReference type="PANTHER" id="PTHR45723">
    <property type="entry name" value="SERINE/THREONINE-PROTEIN KINASE RIO1"/>
    <property type="match status" value="1"/>
</dbReference>
<keyword evidence="3" id="KW-0723">Serine/threonine-protein kinase</keyword>
<dbReference type="InterPro" id="IPR000687">
    <property type="entry name" value="RIO_kinase"/>
</dbReference>
<dbReference type="Gene3D" id="3.30.200.20">
    <property type="entry name" value="Phosphorylase Kinase, domain 1"/>
    <property type="match status" value="1"/>
</dbReference>